<feature type="compositionally biased region" description="Polar residues" evidence="5">
    <location>
        <begin position="443"/>
        <end position="452"/>
    </location>
</feature>
<evidence type="ECO:0000313" key="8">
    <source>
        <dbReference type="Proteomes" id="UP000663193"/>
    </source>
</evidence>
<dbReference type="InterPro" id="IPR051219">
    <property type="entry name" value="Heterochromatin_chromo-domain"/>
</dbReference>
<dbReference type="SMART" id="SM00298">
    <property type="entry name" value="CHROMO"/>
    <property type="match status" value="1"/>
</dbReference>
<feature type="region of interest" description="Disordered" evidence="5">
    <location>
        <begin position="425"/>
        <end position="558"/>
    </location>
</feature>
<dbReference type="InterPro" id="IPR021006">
    <property type="entry name" value="Hda2/3"/>
</dbReference>
<feature type="compositionally biased region" description="Basic and acidic residues" evidence="5">
    <location>
        <begin position="379"/>
        <end position="390"/>
    </location>
</feature>
<dbReference type="Proteomes" id="UP000663193">
    <property type="component" value="Chromosome 18"/>
</dbReference>
<keyword evidence="3" id="KW-0539">Nucleus</keyword>
<feature type="compositionally biased region" description="Polar residues" evidence="5">
    <location>
        <begin position="631"/>
        <end position="644"/>
    </location>
</feature>
<reference evidence="8" key="1">
    <citation type="journal article" date="2021" name="BMC Genomics">
        <title>Chromosome-level genome assembly and manually-curated proteome of model necrotroph Parastagonospora nodorum Sn15 reveals a genome-wide trove of candidate effector homologs, and redundancy of virulence-related functions within an accessory chromosome.</title>
        <authorList>
            <person name="Bertazzoni S."/>
            <person name="Jones D.A.B."/>
            <person name="Phan H.T."/>
            <person name="Tan K.-C."/>
            <person name="Hane J.K."/>
        </authorList>
    </citation>
    <scope>NUCLEOTIDE SEQUENCE [LARGE SCALE GENOMIC DNA]</scope>
    <source>
        <strain evidence="8">SN15 / ATCC MYA-4574 / FGSC 10173)</strain>
    </source>
</reference>
<sequence>MATSKRKRRTTQSKSTKRPKHVDSENEASPTEDLWAAERILDERRVRGKLQYRIKWKGIDPATGDEYVPSWEPKENPTPDLVAAWEERKRATTSASTAVGPVRPEPARKARVIESSPEPSAAHTTSALSRLTTPTTTPTTTSTTTPIDETNIRPSSSVTTPIGIPTAKRPSPKIHVGHRGDSFDPDEYEPFSQLAATQSLSSAPVHTQGSELDSSQLFAARPEYESSGVVPDSQSSVGEGSFIPTTQQTTGTTQQSSTLNESQEEATEDSGLLEIVGQVAASRAPSPARSIPETIYDTTVDSQSQQQRRRLLSQEHAEIPAASAVTEKSPKANSDLEGQHESEVSTHIEDQSQVDQTSPEHPAPPSSFSATVQASEAVPSKDRPRPRPSEDQGQYAGSHGETTAATELLGGSSEFVVDEVVKKPSIEHRANTEYSLTEERTQVLPTEVQSTGLALVSEPGEPQLERSGSQDIAEASPTEHSVPVLDGAGPFPDLSHDPQPDSFDVAQGSKSQVAPAVSDDTAITHVPSVNGTASAQTRAIPTETSAAGPTQVSPNNAPQASELIHAEPSLVLSTQTEDEVSFAQLIAPECTRSRSPTVAQQTAAEAETVVQSTYDTVEEAVLRRDFALNSQTPHSTASREQNAQVVPPQQDLSTQEETESIRPSVEIADQTDCSTPDSSRHDSSQDTPERSKSPAAPSSSPIAQPPSHSLPALDSNIPQRPVSPIPSSSISIMATQSSAAEVQRQLQEAMAKAKQNQAPFTPTRALRRSNINATPSVTAPAPGKTLDDANSSSNGRLLGAGASPSIAATDGTRSPSTIPDRSPALSAPTSLRTIALTRATNAPAADIHESQPQEVLAGEVITVVPAIVTTEPTVPEEPSSDNEIMSDASTDGTESLLNDDLQLDSEERIVPLFIDGRQGEEYTNVMNHGKALLDAFARDRDGFEPFAKIEELLANFHALETHFDLFYEEAGPSNSGPDPASQIEFLGNFGKENSAKFNFLHVLFHAARDEEKHIVLIIENENESLLSIIETFCKACYVQYNMPTRNRQSSPEWVKGNLLVTIFPSTTSPIIRPPDVIICLDGVQDAKVIRQKNWARHPDIEIVPVLHLVISRTVGHIERYLSSSLNRRERAHTIVASLGQMRSQLGKPIDEDMPRAPVTATLVAAWLRADEYPRDWPLGSIGSVKDVIEYQTQTSEESPVAERTKRPHEEDEALDPAKRMRLTPQPHAGPSSSVSHDNDITRISDSMPGTALDMSLLRAQAARPEEALQKERAARKAEQARYREKELAWDKQQTAHEDLTREYRILLGKQQSSEEQVKSLTKNVATLRERLEARTMEFRTRDEQLEDQRNTHSLSEDAKIAEITKLRIDVAQAIADKERAVKSATSADATLDYTKEQYRLAQEAATTSAARVAELETQVVKLSHIASGQPAELKKLHLNRQYEQQATQIKSLKAENHILKKSVAQKDDELQRAKMSVGRQGVGTRGTSVTPQPNKVRSRAASPATRLSNLRNG</sequence>
<dbReference type="InterPro" id="IPR038609">
    <property type="entry name" value="HDA1_su2/3_sf"/>
</dbReference>
<dbReference type="EMBL" id="CP069040">
    <property type="protein sequence ID" value="QRD05197.1"/>
    <property type="molecule type" value="Genomic_DNA"/>
</dbReference>
<accession>A0A7U2I8H0</accession>
<dbReference type="InterPro" id="IPR016197">
    <property type="entry name" value="Chromo-like_dom_sf"/>
</dbReference>
<dbReference type="GO" id="GO:0006338">
    <property type="term" value="P:chromatin remodeling"/>
    <property type="evidence" value="ECO:0007669"/>
    <property type="project" value="UniProtKB-ARBA"/>
</dbReference>
<evidence type="ECO:0000259" key="6">
    <source>
        <dbReference type="PROSITE" id="PS50013"/>
    </source>
</evidence>
<feature type="compositionally biased region" description="Basic and acidic residues" evidence="5">
    <location>
        <begin position="678"/>
        <end position="692"/>
    </location>
</feature>
<dbReference type="Pfam" id="PF11496">
    <property type="entry name" value="HDA2-3"/>
    <property type="match status" value="1"/>
</dbReference>
<dbReference type="Pfam" id="PF00385">
    <property type="entry name" value="Chromo"/>
    <property type="match status" value="1"/>
</dbReference>
<dbReference type="CDD" id="cd00024">
    <property type="entry name" value="CD_CSD"/>
    <property type="match status" value="1"/>
</dbReference>
<feature type="region of interest" description="Disordered" evidence="5">
    <location>
        <begin position="1465"/>
        <end position="1513"/>
    </location>
</feature>
<feature type="compositionally biased region" description="Polar residues" evidence="5">
    <location>
        <begin position="1485"/>
        <end position="1495"/>
    </location>
</feature>
<feature type="compositionally biased region" description="Low complexity" evidence="5">
    <location>
        <begin position="280"/>
        <end position="290"/>
    </location>
</feature>
<name>A0A7U2I8H0_PHANO</name>
<dbReference type="Gene3D" id="2.40.50.40">
    <property type="match status" value="1"/>
</dbReference>
<dbReference type="VEuPathDB" id="FungiDB:JI435_307490"/>
<feature type="compositionally biased region" description="Basic and acidic residues" evidence="5">
    <location>
        <begin position="425"/>
        <end position="441"/>
    </location>
</feature>
<feature type="region of interest" description="Disordered" evidence="5">
    <location>
        <begin position="1"/>
        <end position="34"/>
    </location>
</feature>
<feature type="compositionally biased region" description="Low complexity" evidence="5">
    <location>
        <begin position="124"/>
        <end position="146"/>
    </location>
</feature>
<evidence type="ECO:0000313" key="7">
    <source>
        <dbReference type="EMBL" id="QRD05197.1"/>
    </source>
</evidence>
<feature type="coiled-coil region" evidence="4">
    <location>
        <begin position="1310"/>
        <end position="1348"/>
    </location>
</feature>
<feature type="compositionally biased region" description="Low complexity" evidence="5">
    <location>
        <begin position="717"/>
        <end position="728"/>
    </location>
</feature>
<comment type="subcellular location">
    <subcellularLocation>
        <location evidence="1">Nucleus</location>
    </subcellularLocation>
</comment>
<feature type="compositionally biased region" description="Basic and acidic residues" evidence="5">
    <location>
        <begin position="337"/>
        <end position="350"/>
    </location>
</feature>
<feature type="compositionally biased region" description="Basic and acidic residues" evidence="5">
    <location>
        <begin position="1200"/>
        <end position="1209"/>
    </location>
</feature>
<dbReference type="Gene3D" id="3.40.50.12360">
    <property type="match status" value="1"/>
</dbReference>
<feature type="region of interest" description="Disordered" evidence="5">
    <location>
        <begin position="631"/>
        <end position="728"/>
    </location>
</feature>
<dbReference type="OrthoDB" id="3647690at2759"/>
<proteinExistence type="predicted"/>
<dbReference type="SUPFAM" id="SSF54160">
    <property type="entry name" value="Chromo domain-like"/>
    <property type="match status" value="1"/>
</dbReference>
<feature type="compositionally biased region" description="Low complexity" evidence="5">
    <location>
        <begin position="693"/>
        <end position="709"/>
    </location>
</feature>
<evidence type="ECO:0000256" key="3">
    <source>
        <dbReference type="ARBA" id="ARBA00023242"/>
    </source>
</evidence>
<keyword evidence="8" id="KW-1185">Reference proteome</keyword>
<evidence type="ECO:0000256" key="2">
    <source>
        <dbReference type="ARBA" id="ARBA00011353"/>
    </source>
</evidence>
<organism evidence="7 8">
    <name type="scientific">Phaeosphaeria nodorum (strain SN15 / ATCC MYA-4574 / FGSC 10173)</name>
    <name type="common">Glume blotch fungus</name>
    <name type="synonym">Parastagonospora nodorum</name>
    <dbReference type="NCBI Taxonomy" id="321614"/>
    <lineage>
        <taxon>Eukaryota</taxon>
        <taxon>Fungi</taxon>
        <taxon>Dikarya</taxon>
        <taxon>Ascomycota</taxon>
        <taxon>Pezizomycotina</taxon>
        <taxon>Dothideomycetes</taxon>
        <taxon>Pleosporomycetidae</taxon>
        <taxon>Pleosporales</taxon>
        <taxon>Pleosporineae</taxon>
        <taxon>Phaeosphaeriaceae</taxon>
        <taxon>Parastagonospora</taxon>
    </lineage>
</organism>
<feature type="compositionally biased region" description="Polar residues" evidence="5">
    <location>
        <begin position="204"/>
        <end position="217"/>
    </location>
</feature>
<dbReference type="GO" id="GO:0070823">
    <property type="term" value="C:HDA1 complex"/>
    <property type="evidence" value="ECO:0007669"/>
    <property type="project" value="InterPro"/>
</dbReference>
<protein>
    <recommendedName>
        <fullName evidence="6">Chromo domain-containing protein</fullName>
    </recommendedName>
</protein>
<feature type="compositionally biased region" description="Polar residues" evidence="5">
    <location>
        <begin position="881"/>
        <end position="894"/>
    </location>
</feature>
<feature type="compositionally biased region" description="Polar residues" evidence="5">
    <location>
        <begin position="527"/>
        <end position="558"/>
    </location>
</feature>
<feature type="compositionally biased region" description="Low complexity" evidence="5">
    <location>
        <begin position="245"/>
        <end position="258"/>
    </location>
</feature>
<feature type="region of interest" description="Disordered" evidence="5">
    <location>
        <begin position="88"/>
        <end position="413"/>
    </location>
</feature>
<feature type="compositionally biased region" description="Basic residues" evidence="5">
    <location>
        <begin position="1"/>
        <end position="20"/>
    </location>
</feature>
<evidence type="ECO:0000256" key="4">
    <source>
        <dbReference type="SAM" id="Coils"/>
    </source>
</evidence>
<dbReference type="PANTHER" id="PTHR22812">
    <property type="entry name" value="CHROMOBOX PROTEIN"/>
    <property type="match status" value="1"/>
</dbReference>
<keyword evidence="4" id="KW-0175">Coiled coil</keyword>
<comment type="subunit">
    <text evidence="2">Component of the NuA4 histone acetyltransferase complex.</text>
</comment>
<feature type="region of interest" description="Disordered" evidence="5">
    <location>
        <begin position="743"/>
        <end position="828"/>
    </location>
</feature>
<dbReference type="InterPro" id="IPR000953">
    <property type="entry name" value="Chromo/chromo_shadow_dom"/>
</dbReference>
<feature type="compositionally biased region" description="Low complexity" evidence="5">
    <location>
        <begin position="192"/>
        <end position="203"/>
    </location>
</feature>
<gene>
    <name evidence="7" type="ORF">JI435_307490</name>
</gene>
<evidence type="ECO:0000256" key="5">
    <source>
        <dbReference type="SAM" id="MobiDB-lite"/>
    </source>
</evidence>
<dbReference type="InterPro" id="IPR023780">
    <property type="entry name" value="Chromo_domain"/>
</dbReference>
<feature type="region of interest" description="Disordered" evidence="5">
    <location>
        <begin position="1192"/>
        <end position="1247"/>
    </location>
</feature>
<feature type="region of interest" description="Disordered" evidence="5">
    <location>
        <begin position="872"/>
        <end position="894"/>
    </location>
</feature>
<dbReference type="PROSITE" id="PS50013">
    <property type="entry name" value="CHROMO_2"/>
    <property type="match status" value="1"/>
</dbReference>
<evidence type="ECO:0000256" key="1">
    <source>
        <dbReference type="ARBA" id="ARBA00004123"/>
    </source>
</evidence>
<feature type="domain" description="Chromo" evidence="6">
    <location>
        <begin position="35"/>
        <end position="76"/>
    </location>
</feature>